<protein>
    <recommendedName>
        <fullName evidence="2">Clr5 domain-containing protein</fullName>
    </recommendedName>
</protein>
<feature type="compositionally biased region" description="Low complexity" evidence="1">
    <location>
        <begin position="271"/>
        <end position="282"/>
    </location>
</feature>
<dbReference type="PANTHER" id="PTHR38788:SF3">
    <property type="entry name" value="CLR5 DOMAIN-CONTAINING PROTEIN"/>
    <property type="match status" value="1"/>
</dbReference>
<organism evidence="3 4">
    <name type="scientific">Lepidopterella palustris CBS 459.81</name>
    <dbReference type="NCBI Taxonomy" id="1314670"/>
    <lineage>
        <taxon>Eukaryota</taxon>
        <taxon>Fungi</taxon>
        <taxon>Dikarya</taxon>
        <taxon>Ascomycota</taxon>
        <taxon>Pezizomycotina</taxon>
        <taxon>Dothideomycetes</taxon>
        <taxon>Pleosporomycetidae</taxon>
        <taxon>Mytilinidiales</taxon>
        <taxon>Argynnaceae</taxon>
        <taxon>Lepidopterella</taxon>
    </lineage>
</organism>
<accession>A0A8E2E0X5</accession>
<name>A0A8E2E0X5_9PEZI</name>
<dbReference type="EMBL" id="KV745326">
    <property type="protein sequence ID" value="OCK75361.1"/>
    <property type="molecule type" value="Genomic_DNA"/>
</dbReference>
<feature type="domain" description="Clr5" evidence="2">
    <location>
        <begin position="19"/>
        <end position="70"/>
    </location>
</feature>
<feature type="region of interest" description="Disordered" evidence="1">
    <location>
        <begin position="258"/>
        <end position="282"/>
    </location>
</feature>
<dbReference type="OrthoDB" id="539213at2759"/>
<dbReference type="Pfam" id="PF14420">
    <property type="entry name" value="Clr5"/>
    <property type="match status" value="1"/>
</dbReference>
<reference evidence="3 4" key="1">
    <citation type="journal article" date="2016" name="Nat. Commun.">
        <title>Ectomycorrhizal ecology is imprinted in the genome of the dominant symbiotic fungus Cenococcum geophilum.</title>
        <authorList>
            <consortium name="DOE Joint Genome Institute"/>
            <person name="Peter M."/>
            <person name="Kohler A."/>
            <person name="Ohm R.A."/>
            <person name="Kuo A."/>
            <person name="Krutzmann J."/>
            <person name="Morin E."/>
            <person name="Arend M."/>
            <person name="Barry K.W."/>
            <person name="Binder M."/>
            <person name="Choi C."/>
            <person name="Clum A."/>
            <person name="Copeland A."/>
            <person name="Grisel N."/>
            <person name="Haridas S."/>
            <person name="Kipfer T."/>
            <person name="LaButti K."/>
            <person name="Lindquist E."/>
            <person name="Lipzen A."/>
            <person name="Maire R."/>
            <person name="Meier B."/>
            <person name="Mihaltcheva S."/>
            <person name="Molinier V."/>
            <person name="Murat C."/>
            <person name="Poggeler S."/>
            <person name="Quandt C.A."/>
            <person name="Sperisen C."/>
            <person name="Tritt A."/>
            <person name="Tisserant E."/>
            <person name="Crous P.W."/>
            <person name="Henrissat B."/>
            <person name="Nehls U."/>
            <person name="Egli S."/>
            <person name="Spatafora J.W."/>
            <person name="Grigoriev I.V."/>
            <person name="Martin F.M."/>
        </authorList>
    </citation>
    <scope>NUCLEOTIDE SEQUENCE [LARGE SCALE GENOMIC DNA]</scope>
    <source>
        <strain evidence="3 4">CBS 459.81</strain>
    </source>
</reference>
<evidence type="ECO:0000256" key="1">
    <source>
        <dbReference type="SAM" id="MobiDB-lite"/>
    </source>
</evidence>
<evidence type="ECO:0000259" key="2">
    <source>
        <dbReference type="Pfam" id="PF14420"/>
    </source>
</evidence>
<dbReference type="AlphaFoldDB" id="A0A8E2E0X5"/>
<proteinExistence type="predicted"/>
<dbReference type="InterPro" id="IPR025676">
    <property type="entry name" value="Clr5_dom"/>
</dbReference>
<evidence type="ECO:0000313" key="4">
    <source>
        <dbReference type="Proteomes" id="UP000250266"/>
    </source>
</evidence>
<gene>
    <name evidence="3" type="ORF">K432DRAFT_429471</name>
</gene>
<dbReference type="PANTHER" id="PTHR38788">
    <property type="entry name" value="CLR5 DOMAIN-CONTAINING PROTEIN"/>
    <property type="match status" value="1"/>
</dbReference>
<sequence length="826" mass="93320">MDPSNPYGSSGTSHHAASQDRWEILKPVIERLYMAENTKLRDLVNVMKRDHGLDAFDHQYKYHFKKWNWKRNLSTKKKSVISAALQTRAAAGKASAVITHKGQPVDPKKIRRHIKDTARQELIVSRDSAAGRQVLFGRALPFGNRIFLNWNMPYGALRLSRNKAIDHLSPFGPAVTTPQSDIIVATPSTGAPSPNNAPSPISKALAKKIMSGWLYQFWFFAFKSAKTWGRGPRNWTADSLGFAKYQEALPISLPNTPSATFNETSHRPSHSESSNTWSNSINSRPKPSHLCRWVIHVPNECVQWEETEPTFLLQMDAQNPHDETSWTNWPTAWHQPPFQERLRDALEHNDFSTMKTDQLPVAVPQIVTAAKKSPNELLEEAFGFSIMTRNVELMDDLFGQIVVANVDISGLYPLHAATSYLDGSKSCCDLLEVLLSKSSFNARQACVNDLGHTIFDNLMIAILKSHTSVAPVAVDDALRNDVRFIGEEVDICGRWDADSDCVRLLLARGDPSIPFEWKHKFCHMSIQTICHCILVLFSSLSPLRLGTESGLYIKHCLQPQCGLKLQPQPLHTLVLTAFHLACSGCEDEDLFGMLACLLCLISCGADATRKANISIAALFRGDENIEHCTHGELTPAELAEQLLTLSSLTANWSKKIRVGWRVFCNILRQCLEQAEETFGDSDMEIERDEEELHDIDDDIIVNPEGPAPKYLYEDHDTQHTRPFRRNRNLAALWAAVQTEFLTYRRLKEGDAWISEYFNMESLLESLDNGGYLSIRLVEEHLMNTFCVCGVFDSYHPHRPTVKDVTHQYIANLDVWDRATYIAIREE</sequence>
<keyword evidence="4" id="KW-1185">Reference proteome</keyword>
<evidence type="ECO:0000313" key="3">
    <source>
        <dbReference type="EMBL" id="OCK75361.1"/>
    </source>
</evidence>
<dbReference type="Proteomes" id="UP000250266">
    <property type="component" value="Unassembled WGS sequence"/>
</dbReference>